<dbReference type="EMBL" id="CCKQ01015084">
    <property type="protein sequence ID" value="CDW86893.1"/>
    <property type="molecule type" value="Genomic_DNA"/>
</dbReference>
<sequence>MEKPTEKFHCNRNTWQKHHQTRLLQIILKLCIELNNEGFVYFRYMKSKNIRRLILPLSYSIVVLNMRLWLISFRIMARAWRMAKDDMNLKNH</sequence>
<organism evidence="2 3">
    <name type="scientific">Stylonychia lemnae</name>
    <name type="common">Ciliate</name>
    <dbReference type="NCBI Taxonomy" id="5949"/>
    <lineage>
        <taxon>Eukaryota</taxon>
        <taxon>Sar</taxon>
        <taxon>Alveolata</taxon>
        <taxon>Ciliophora</taxon>
        <taxon>Intramacronucleata</taxon>
        <taxon>Spirotrichea</taxon>
        <taxon>Stichotrichia</taxon>
        <taxon>Sporadotrichida</taxon>
        <taxon>Oxytrichidae</taxon>
        <taxon>Stylonychinae</taxon>
        <taxon>Stylonychia</taxon>
    </lineage>
</organism>
<feature type="transmembrane region" description="Helical" evidence="1">
    <location>
        <begin position="53"/>
        <end position="77"/>
    </location>
</feature>
<keyword evidence="1" id="KW-0472">Membrane</keyword>
<dbReference type="Proteomes" id="UP000039865">
    <property type="component" value="Unassembled WGS sequence"/>
</dbReference>
<dbReference type="AlphaFoldDB" id="A0A078B191"/>
<proteinExistence type="predicted"/>
<evidence type="ECO:0000256" key="1">
    <source>
        <dbReference type="SAM" id="Phobius"/>
    </source>
</evidence>
<keyword evidence="1" id="KW-0812">Transmembrane</keyword>
<name>A0A078B191_STYLE</name>
<protein>
    <submittedName>
        <fullName evidence="2">Uncharacterized protein</fullName>
    </submittedName>
</protein>
<accession>A0A078B191</accession>
<keyword evidence="3" id="KW-1185">Reference proteome</keyword>
<dbReference type="InParanoid" id="A0A078B191"/>
<keyword evidence="1" id="KW-1133">Transmembrane helix</keyword>
<gene>
    <name evidence="2" type="primary">Contig16825.g17928</name>
    <name evidence="2" type="ORF">STYLEM_15993</name>
</gene>
<evidence type="ECO:0000313" key="3">
    <source>
        <dbReference type="Proteomes" id="UP000039865"/>
    </source>
</evidence>
<evidence type="ECO:0000313" key="2">
    <source>
        <dbReference type="EMBL" id="CDW86893.1"/>
    </source>
</evidence>
<reference evidence="2 3" key="1">
    <citation type="submission" date="2014-06" db="EMBL/GenBank/DDBJ databases">
        <authorList>
            <person name="Swart Estienne"/>
        </authorList>
    </citation>
    <scope>NUCLEOTIDE SEQUENCE [LARGE SCALE GENOMIC DNA]</scope>
    <source>
        <strain evidence="2 3">130c</strain>
    </source>
</reference>